<sequence length="312" mass="34660">MGTASPVLTFPPGLRLSSPPHTPTAPSPPPFFAPKISAGPGAGPEQFSPPIPPASLSQSPSTPPFSNVRINYSQPLRPQEISPCSSNSSEADFSEPESVSSDDDREPGSSSPPPDYRDFHNTQVDSHPIVTIRANFTIEELSDFGEDDMRGRSDIIYPFAIEDPESERPVDILDRLPKDLENLQCCSPHPETSSDDSDLDEDAHQAILQRIRDRNRRMRMSQSSVGTKRTMSERGSDSDHDDVRNYIGFEEAGSSARRLKRRIGGDRRSLIFQDPPPRIDEVVEPEELEEALARELPFYEYTSMEVDSPRSP</sequence>
<protein>
    <submittedName>
        <fullName evidence="2">Uncharacterized protein</fullName>
    </submittedName>
</protein>
<feature type="compositionally biased region" description="Pro residues" evidence="1">
    <location>
        <begin position="20"/>
        <end position="32"/>
    </location>
</feature>
<evidence type="ECO:0000313" key="2">
    <source>
        <dbReference type="EMBL" id="KAJ4387707.1"/>
    </source>
</evidence>
<keyword evidence="3" id="KW-1185">Reference proteome</keyword>
<accession>A0A9W9CUM7</accession>
<comment type="caution">
    <text evidence="2">The sequence shown here is derived from an EMBL/GenBank/DDBJ whole genome shotgun (WGS) entry which is preliminary data.</text>
</comment>
<evidence type="ECO:0000313" key="3">
    <source>
        <dbReference type="Proteomes" id="UP001140453"/>
    </source>
</evidence>
<dbReference type="Proteomes" id="UP001140453">
    <property type="component" value="Unassembled WGS sequence"/>
</dbReference>
<name>A0A9W9CUM7_9PEZI</name>
<evidence type="ECO:0000256" key="1">
    <source>
        <dbReference type="SAM" id="MobiDB-lite"/>
    </source>
</evidence>
<feature type="compositionally biased region" description="Polar residues" evidence="1">
    <location>
        <begin position="220"/>
        <end position="229"/>
    </location>
</feature>
<organism evidence="2 3">
    <name type="scientific">Gnomoniopsis smithogilvyi</name>
    <dbReference type="NCBI Taxonomy" id="1191159"/>
    <lineage>
        <taxon>Eukaryota</taxon>
        <taxon>Fungi</taxon>
        <taxon>Dikarya</taxon>
        <taxon>Ascomycota</taxon>
        <taxon>Pezizomycotina</taxon>
        <taxon>Sordariomycetes</taxon>
        <taxon>Sordariomycetidae</taxon>
        <taxon>Diaporthales</taxon>
        <taxon>Gnomoniaceae</taxon>
        <taxon>Gnomoniopsis</taxon>
    </lineage>
</organism>
<feature type="compositionally biased region" description="Basic and acidic residues" evidence="1">
    <location>
        <begin position="230"/>
        <end position="244"/>
    </location>
</feature>
<gene>
    <name evidence="2" type="ORF">N0V93_008306</name>
</gene>
<feature type="region of interest" description="Disordered" evidence="1">
    <location>
        <begin position="182"/>
        <end position="201"/>
    </location>
</feature>
<feature type="region of interest" description="Disordered" evidence="1">
    <location>
        <begin position="1"/>
        <end position="128"/>
    </location>
</feature>
<feature type="region of interest" description="Disordered" evidence="1">
    <location>
        <begin position="210"/>
        <end position="245"/>
    </location>
</feature>
<dbReference type="AlphaFoldDB" id="A0A9W9CUM7"/>
<reference evidence="2" key="1">
    <citation type="submission" date="2022-10" db="EMBL/GenBank/DDBJ databases">
        <title>Tapping the CABI collections for fungal endophytes: first genome assemblies for Collariella, Neodidymelliopsis, Ascochyta clinopodiicola, Didymella pomorum, Didymosphaeria variabile, Neocosmospora piperis and Neocucurbitaria cava.</title>
        <authorList>
            <person name="Hill R."/>
        </authorList>
    </citation>
    <scope>NUCLEOTIDE SEQUENCE</scope>
    <source>
        <strain evidence="2">IMI 355082</strain>
    </source>
</reference>
<proteinExistence type="predicted"/>
<dbReference type="OrthoDB" id="4186058at2759"/>
<feature type="compositionally biased region" description="Polar residues" evidence="1">
    <location>
        <begin position="55"/>
        <end position="91"/>
    </location>
</feature>
<dbReference type="EMBL" id="JAPEVB010000005">
    <property type="protein sequence ID" value="KAJ4387707.1"/>
    <property type="molecule type" value="Genomic_DNA"/>
</dbReference>
<feature type="compositionally biased region" description="Acidic residues" evidence="1">
    <location>
        <begin position="92"/>
        <end position="105"/>
    </location>
</feature>